<protein>
    <recommendedName>
        <fullName evidence="6">Major facilitator superfamily (MFS) profile domain-containing protein</fullName>
    </recommendedName>
</protein>
<evidence type="ECO:0000256" key="4">
    <source>
        <dbReference type="ARBA" id="ARBA00023136"/>
    </source>
</evidence>
<dbReference type="InterPro" id="IPR050549">
    <property type="entry name" value="MFS_Trehalose_Transporter"/>
</dbReference>
<reference evidence="7 8" key="1">
    <citation type="submission" date="2023-03" db="EMBL/GenBank/DDBJ databases">
        <title>Genome insight into feeding habits of ladybird beetles.</title>
        <authorList>
            <person name="Li H.-S."/>
            <person name="Huang Y.-H."/>
            <person name="Pang H."/>
        </authorList>
    </citation>
    <scope>NUCLEOTIDE SEQUENCE [LARGE SCALE GENOMIC DNA]</scope>
    <source>
        <strain evidence="7">SYSU_2023b</strain>
        <tissue evidence="7">Whole body</tissue>
    </source>
</reference>
<dbReference type="PROSITE" id="PS00217">
    <property type="entry name" value="SUGAR_TRANSPORT_2"/>
    <property type="match status" value="1"/>
</dbReference>
<dbReference type="InterPro" id="IPR005828">
    <property type="entry name" value="MFS_sugar_transport-like"/>
</dbReference>
<evidence type="ECO:0000259" key="6">
    <source>
        <dbReference type="PROSITE" id="PS50850"/>
    </source>
</evidence>
<dbReference type="PROSITE" id="PS50850">
    <property type="entry name" value="MFS"/>
    <property type="match status" value="1"/>
</dbReference>
<feature type="transmembrane region" description="Helical" evidence="5">
    <location>
        <begin position="52"/>
        <end position="70"/>
    </location>
</feature>
<dbReference type="InterPro" id="IPR020846">
    <property type="entry name" value="MFS_dom"/>
</dbReference>
<comment type="subcellular location">
    <subcellularLocation>
        <location evidence="1">Membrane</location>
        <topology evidence="1">Multi-pass membrane protein</topology>
    </subcellularLocation>
</comment>
<feature type="domain" description="Major facilitator superfamily (MFS) profile" evidence="6">
    <location>
        <begin position="1"/>
        <end position="256"/>
    </location>
</feature>
<gene>
    <name evidence="7" type="ORF">WA026_009136</name>
</gene>
<evidence type="ECO:0000256" key="5">
    <source>
        <dbReference type="SAM" id="Phobius"/>
    </source>
</evidence>
<keyword evidence="2 5" id="KW-0812">Transmembrane</keyword>
<dbReference type="GO" id="GO:0016020">
    <property type="term" value="C:membrane"/>
    <property type="evidence" value="ECO:0007669"/>
    <property type="project" value="UniProtKB-SubCell"/>
</dbReference>
<feature type="transmembrane region" description="Helical" evidence="5">
    <location>
        <begin position="109"/>
        <end position="128"/>
    </location>
</feature>
<proteinExistence type="predicted"/>
<evidence type="ECO:0000256" key="3">
    <source>
        <dbReference type="ARBA" id="ARBA00022989"/>
    </source>
</evidence>
<accession>A0AAW1UY04</accession>
<evidence type="ECO:0000313" key="7">
    <source>
        <dbReference type="EMBL" id="KAK9884897.1"/>
    </source>
</evidence>
<dbReference type="InterPro" id="IPR005829">
    <property type="entry name" value="Sugar_transporter_CS"/>
</dbReference>
<keyword evidence="8" id="KW-1185">Reference proteome</keyword>
<feature type="transmembrane region" description="Helical" evidence="5">
    <location>
        <begin position="215"/>
        <end position="237"/>
    </location>
</feature>
<dbReference type="InterPro" id="IPR036259">
    <property type="entry name" value="MFS_trans_sf"/>
</dbReference>
<comment type="caution">
    <text evidence="7">The sequence shown here is derived from an EMBL/GenBank/DDBJ whole genome shotgun (WGS) entry which is preliminary data.</text>
</comment>
<feature type="transmembrane region" description="Helical" evidence="5">
    <location>
        <begin position="24"/>
        <end position="43"/>
    </location>
</feature>
<dbReference type="SUPFAM" id="SSF103473">
    <property type="entry name" value="MFS general substrate transporter"/>
    <property type="match status" value="1"/>
</dbReference>
<feature type="transmembrane region" description="Helical" evidence="5">
    <location>
        <begin position="76"/>
        <end position="97"/>
    </location>
</feature>
<dbReference type="Proteomes" id="UP001431783">
    <property type="component" value="Unassembled WGS sequence"/>
</dbReference>
<evidence type="ECO:0000256" key="2">
    <source>
        <dbReference type="ARBA" id="ARBA00022692"/>
    </source>
</evidence>
<dbReference type="PANTHER" id="PTHR48021">
    <property type="match status" value="1"/>
</dbReference>
<name>A0AAW1UY04_9CUCU</name>
<dbReference type="PROSITE" id="PS51257">
    <property type="entry name" value="PROKAR_LIPOPROTEIN"/>
    <property type="match status" value="1"/>
</dbReference>
<evidence type="ECO:0000256" key="1">
    <source>
        <dbReference type="ARBA" id="ARBA00004141"/>
    </source>
</evidence>
<dbReference type="AlphaFoldDB" id="A0AAW1UY04"/>
<keyword evidence="4 5" id="KW-0472">Membrane</keyword>
<sequence>MLIKFNGTDDNPLGRAITSSENSWLASLSTLGACIGALIYGALSSKFGRKTLLVSLGFPFLIFYLVMAWAKTIWLFYISRFFTGFGLGGVFTIIPIYSAELADVNNRGILGASMTVFVNIGMLIPYCVGPFIPFFWFHIVLAAIPAAYILLFIFFAPESPHFIIQKDHDAAEKILVKLRGSDEAARHLALIETELENVSNATLLEIFKTKSLCKALLIGLGGFTFMQLTGTVVVASYTQTIFETAGGNIPPEIGPI</sequence>
<dbReference type="PANTHER" id="PTHR48021:SF47">
    <property type="entry name" value="GH17672P"/>
    <property type="match status" value="1"/>
</dbReference>
<feature type="transmembrane region" description="Helical" evidence="5">
    <location>
        <begin position="134"/>
        <end position="156"/>
    </location>
</feature>
<dbReference type="EMBL" id="JARQZJ010000094">
    <property type="protein sequence ID" value="KAK9884897.1"/>
    <property type="molecule type" value="Genomic_DNA"/>
</dbReference>
<dbReference type="GO" id="GO:0022857">
    <property type="term" value="F:transmembrane transporter activity"/>
    <property type="evidence" value="ECO:0007669"/>
    <property type="project" value="InterPro"/>
</dbReference>
<dbReference type="Gene3D" id="1.20.1250.20">
    <property type="entry name" value="MFS general substrate transporter like domains"/>
    <property type="match status" value="1"/>
</dbReference>
<organism evidence="7 8">
    <name type="scientific">Henosepilachna vigintioctopunctata</name>
    <dbReference type="NCBI Taxonomy" id="420089"/>
    <lineage>
        <taxon>Eukaryota</taxon>
        <taxon>Metazoa</taxon>
        <taxon>Ecdysozoa</taxon>
        <taxon>Arthropoda</taxon>
        <taxon>Hexapoda</taxon>
        <taxon>Insecta</taxon>
        <taxon>Pterygota</taxon>
        <taxon>Neoptera</taxon>
        <taxon>Endopterygota</taxon>
        <taxon>Coleoptera</taxon>
        <taxon>Polyphaga</taxon>
        <taxon>Cucujiformia</taxon>
        <taxon>Coccinelloidea</taxon>
        <taxon>Coccinellidae</taxon>
        <taxon>Epilachninae</taxon>
        <taxon>Epilachnini</taxon>
        <taxon>Henosepilachna</taxon>
    </lineage>
</organism>
<keyword evidence="3 5" id="KW-1133">Transmembrane helix</keyword>
<evidence type="ECO:0000313" key="8">
    <source>
        <dbReference type="Proteomes" id="UP001431783"/>
    </source>
</evidence>
<dbReference type="Pfam" id="PF00083">
    <property type="entry name" value="Sugar_tr"/>
    <property type="match status" value="1"/>
</dbReference>